<dbReference type="AlphaFoldDB" id="I4EJD9"/>
<keyword evidence="1" id="KW-1133">Transmembrane helix</keyword>
<evidence type="ECO:0000313" key="2">
    <source>
        <dbReference type="EMBL" id="CCF84801.1"/>
    </source>
</evidence>
<name>I4EJD9_9BACT</name>
<dbReference type="Proteomes" id="UP000004221">
    <property type="component" value="Unassembled WGS sequence"/>
</dbReference>
<organism evidence="2 3">
    <name type="scientific">Nitrolancea hollandica Lb</name>
    <dbReference type="NCBI Taxonomy" id="1129897"/>
    <lineage>
        <taxon>Bacteria</taxon>
        <taxon>Pseudomonadati</taxon>
        <taxon>Thermomicrobiota</taxon>
        <taxon>Thermomicrobia</taxon>
        <taxon>Sphaerobacterales</taxon>
        <taxon>Sphaerobacterineae</taxon>
        <taxon>Sphaerobacteraceae</taxon>
        <taxon>Nitrolancea</taxon>
    </lineage>
</organism>
<protein>
    <submittedName>
        <fullName evidence="2">Uncharacterized protein</fullName>
    </submittedName>
</protein>
<keyword evidence="1" id="KW-0812">Transmembrane</keyword>
<proteinExistence type="predicted"/>
<feature type="transmembrane region" description="Helical" evidence="1">
    <location>
        <begin position="126"/>
        <end position="143"/>
    </location>
</feature>
<accession>I4EJD9</accession>
<reference evidence="2 3" key="1">
    <citation type="journal article" date="2012" name="ISME J.">
        <title>Nitrification expanded: discovery, physiology and genomics of a nitrite-oxidizing bacterium from the phylum Chloroflexi.</title>
        <authorList>
            <person name="Sorokin D.Y."/>
            <person name="Lucker S."/>
            <person name="Vejmelkova D."/>
            <person name="Kostrikina N.A."/>
            <person name="Kleerebezem R."/>
            <person name="Rijpstra W.I."/>
            <person name="Damste J.S."/>
            <person name="Le Paslier D."/>
            <person name="Muyzer G."/>
            <person name="Wagner M."/>
            <person name="van Loosdrecht M.C."/>
            <person name="Daims H."/>
        </authorList>
    </citation>
    <scope>NUCLEOTIDE SEQUENCE [LARGE SCALE GENOMIC DNA]</scope>
    <source>
        <strain evidence="3">none</strain>
    </source>
</reference>
<feature type="transmembrane region" description="Helical" evidence="1">
    <location>
        <begin position="86"/>
        <end position="106"/>
    </location>
</feature>
<keyword evidence="3" id="KW-1185">Reference proteome</keyword>
<dbReference type="EMBL" id="CAGS01000331">
    <property type="protein sequence ID" value="CCF84801.1"/>
    <property type="molecule type" value="Genomic_DNA"/>
</dbReference>
<dbReference type="OrthoDB" id="677977at2"/>
<evidence type="ECO:0000256" key="1">
    <source>
        <dbReference type="SAM" id="Phobius"/>
    </source>
</evidence>
<gene>
    <name evidence="2" type="ORF">NITHO_3970009</name>
</gene>
<dbReference type="RefSeq" id="WP_008479241.1">
    <property type="nucleotide sequence ID" value="NZ_CAGS01000331.1"/>
</dbReference>
<evidence type="ECO:0000313" key="3">
    <source>
        <dbReference type="Proteomes" id="UP000004221"/>
    </source>
</evidence>
<sequence length="150" mass="15810">MRVFKALGNGLVGASVLTLVHETARHYLPEAPRMDVLGMRAIARVMRDARLEPPEQDTLHTVTLAGDIVSNALYYSLLGLGSRQGVWRRGILLGLTAGIGALVLPGPLGLGTAPSNRTNATRAMTVAWYTAGALAAAAAYLRLTSSEASE</sequence>
<comment type="caution">
    <text evidence="2">The sequence shown here is derived from an EMBL/GenBank/DDBJ whole genome shotgun (WGS) entry which is preliminary data.</text>
</comment>
<keyword evidence="1" id="KW-0472">Membrane</keyword>